<reference evidence="1 2" key="1">
    <citation type="journal article" date="2023" name="Genes (Basel)">
        <title>Chromosome-Level Genome Assembly and Circadian Gene Repertoire of the Patagonia Blennie Eleginops maclovinus-The Closest Ancestral Proxy of Antarctic Cryonotothenioids.</title>
        <authorList>
            <person name="Cheng C.C."/>
            <person name="Rivera-Colon A.G."/>
            <person name="Minhas B.F."/>
            <person name="Wilson L."/>
            <person name="Rayamajhi N."/>
            <person name="Vargas-Chacoff L."/>
            <person name="Catchen J.M."/>
        </authorList>
    </citation>
    <scope>NUCLEOTIDE SEQUENCE [LARGE SCALE GENOMIC DNA]</scope>
    <source>
        <strain evidence="1">JMC-PN-2008</strain>
    </source>
</reference>
<protein>
    <submittedName>
        <fullName evidence="1">Uncharacterized protein</fullName>
    </submittedName>
</protein>
<evidence type="ECO:0000313" key="1">
    <source>
        <dbReference type="EMBL" id="KAK5853281.1"/>
    </source>
</evidence>
<evidence type="ECO:0000313" key="2">
    <source>
        <dbReference type="Proteomes" id="UP001346869"/>
    </source>
</evidence>
<reference evidence="1 2" key="2">
    <citation type="journal article" date="2023" name="Mol. Biol. Evol.">
        <title>Genomics of Secondarily Temperate Adaptation in the Only Non-Antarctic Icefish.</title>
        <authorList>
            <person name="Rivera-Colon A.G."/>
            <person name="Rayamajhi N."/>
            <person name="Minhas B.F."/>
            <person name="Madrigal G."/>
            <person name="Bilyk K.T."/>
            <person name="Yoon V."/>
            <person name="Hune M."/>
            <person name="Gregory S."/>
            <person name="Cheng C.H.C."/>
            <person name="Catchen J.M."/>
        </authorList>
    </citation>
    <scope>NUCLEOTIDE SEQUENCE [LARGE SCALE GENOMIC DNA]</scope>
    <source>
        <strain evidence="1">JMC-PN-2008</strain>
    </source>
</reference>
<organism evidence="1 2">
    <name type="scientific">Eleginops maclovinus</name>
    <name type="common">Patagonian blennie</name>
    <name type="synonym">Eleginus maclovinus</name>
    <dbReference type="NCBI Taxonomy" id="56733"/>
    <lineage>
        <taxon>Eukaryota</taxon>
        <taxon>Metazoa</taxon>
        <taxon>Chordata</taxon>
        <taxon>Craniata</taxon>
        <taxon>Vertebrata</taxon>
        <taxon>Euteleostomi</taxon>
        <taxon>Actinopterygii</taxon>
        <taxon>Neopterygii</taxon>
        <taxon>Teleostei</taxon>
        <taxon>Neoteleostei</taxon>
        <taxon>Acanthomorphata</taxon>
        <taxon>Eupercaria</taxon>
        <taxon>Perciformes</taxon>
        <taxon>Notothenioidei</taxon>
        <taxon>Eleginopidae</taxon>
        <taxon>Eleginops</taxon>
    </lineage>
</organism>
<gene>
    <name evidence="1" type="ORF">PBY51_007083</name>
</gene>
<dbReference type="AlphaFoldDB" id="A0AAN7X2F1"/>
<comment type="caution">
    <text evidence="1">The sequence shown here is derived from an EMBL/GenBank/DDBJ whole genome shotgun (WGS) entry which is preliminary data.</text>
</comment>
<proteinExistence type="predicted"/>
<dbReference type="EMBL" id="JAUZQC010000020">
    <property type="protein sequence ID" value="KAK5853281.1"/>
    <property type="molecule type" value="Genomic_DNA"/>
</dbReference>
<dbReference type="Proteomes" id="UP001346869">
    <property type="component" value="Unassembled WGS sequence"/>
</dbReference>
<name>A0AAN7X2F1_ELEMC</name>
<keyword evidence="2" id="KW-1185">Reference proteome</keyword>
<accession>A0AAN7X2F1</accession>
<sequence length="66" mass="7478">MVGCKPLKGQFKVQFCGGKLRGLFKASIHTTLSPLWRDVAAIIRSELHLLLHPLRGSLWILSFFPF</sequence>